<accession>A0A8K0CSJ8</accession>
<comment type="caution">
    <text evidence="2">The sequence shown here is derived from an EMBL/GenBank/DDBJ whole genome shotgun (WGS) entry which is preliminary data.</text>
</comment>
<proteinExistence type="predicted"/>
<sequence>MGQHSSENMQEAVALVESGLSLRVAANRKHLNYMTLSREVTNRPTQQSAPTTGVAQMRLSETSQLSLSSKMLRCPPQSAIDLSTKSLETQAGPLMDFALHQDFLYDIEEQGTQPTSNRCRVTSPNLIPCDDDKIESDHLSPSIVTETIDQDKAEDHEPFLKDHLSEDQPNLMSFQSNKGRKRERSCITTDTPITNEFEEAALKRVKNVKRKEKKLTAIDENSIAKDKRFKAKKKNQKLKEAASEKSSFR</sequence>
<name>A0A8K0CSJ8_IGNLU</name>
<feature type="region of interest" description="Disordered" evidence="1">
    <location>
        <begin position="228"/>
        <end position="249"/>
    </location>
</feature>
<protein>
    <submittedName>
        <fullName evidence="2">Uncharacterized protein</fullName>
    </submittedName>
</protein>
<evidence type="ECO:0000313" key="3">
    <source>
        <dbReference type="Proteomes" id="UP000801492"/>
    </source>
</evidence>
<organism evidence="2 3">
    <name type="scientific">Ignelater luminosus</name>
    <name type="common">Cucubano</name>
    <name type="synonym">Pyrophorus luminosus</name>
    <dbReference type="NCBI Taxonomy" id="2038154"/>
    <lineage>
        <taxon>Eukaryota</taxon>
        <taxon>Metazoa</taxon>
        <taxon>Ecdysozoa</taxon>
        <taxon>Arthropoda</taxon>
        <taxon>Hexapoda</taxon>
        <taxon>Insecta</taxon>
        <taxon>Pterygota</taxon>
        <taxon>Neoptera</taxon>
        <taxon>Endopterygota</taxon>
        <taxon>Coleoptera</taxon>
        <taxon>Polyphaga</taxon>
        <taxon>Elateriformia</taxon>
        <taxon>Elateroidea</taxon>
        <taxon>Elateridae</taxon>
        <taxon>Agrypninae</taxon>
        <taxon>Pyrophorini</taxon>
        <taxon>Ignelater</taxon>
    </lineage>
</organism>
<evidence type="ECO:0000256" key="1">
    <source>
        <dbReference type="SAM" id="MobiDB-lite"/>
    </source>
</evidence>
<dbReference type="AlphaFoldDB" id="A0A8K0CSJ8"/>
<feature type="compositionally biased region" description="Basic and acidic residues" evidence="1">
    <location>
        <begin position="237"/>
        <end position="249"/>
    </location>
</feature>
<dbReference type="Proteomes" id="UP000801492">
    <property type="component" value="Unassembled WGS sequence"/>
</dbReference>
<dbReference type="EMBL" id="VTPC01044734">
    <property type="protein sequence ID" value="KAF2890871.1"/>
    <property type="molecule type" value="Genomic_DNA"/>
</dbReference>
<dbReference type="OrthoDB" id="4327074at2759"/>
<evidence type="ECO:0000313" key="2">
    <source>
        <dbReference type="EMBL" id="KAF2890871.1"/>
    </source>
</evidence>
<gene>
    <name evidence="2" type="ORF">ILUMI_15302</name>
</gene>
<keyword evidence="3" id="KW-1185">Reference proteome</keyword>
<reference evidence="2" key="1">
    <citation type="submission" date="2019-08" db="EMBL/GenBank/DDBJ databases">
        <title>The genome of the North American firefly Photinus pyralis.</title>
        <authorList>
            <consortium name="Photinus pyralis genome working group"/>
            <person name="Fallon T.R."/>
            <person name="Sander Lower S.E."/>
            <person name="Weng J.-K."/>
        </authorList>
    </citation>
    <scope>NUCLEOTIDE SEQUENCE</scope>
    <source>
        <strain evidence="2">TRF0915ILg1</strain>
        <tissue evidence="2">Whole body</tissue>
    </source>
</reference>